<dbReference type="Pfam" id="PF02515">
    <property type="entry name" value="CoA_transf_3"/>
    <property type="match status" value="1"/>
</dbReference>
<proteinExistence type="predicted"/>
<dbReference type="Gene3D" id="3.30.1540.10">
    <property type="entry name" value="formyl-coa transferase, domain 3"/>
    <property type="match status" value="1"/>
</dbReference>
<dbReference type="EMBL" id="JACCFK010000001">
    <property type="protein sequence ID" value="NYI91625.1"/>
    <property type="molecule type" value="Genomic_DNA"/>
</dbReference>
<keyword evidence="3" id="KW-1185">Reference proteome</keyword>
<dbReference type="SUPFAM" id="SSF89796">
    <property type="entry name" value="CoA-transferase family III (CaiB/BaiF)"/>
    <property type="match status" value="1"/>
</dbReference>
<reference evidence="2 3" key="1">
    <citation type="submission" date="2020-07" db="EMBL/GenBank/DDBJ databases">
        <title>Sequencing the genomes of 1000 actinobacteria strains.</title>
        <authorList>
            <person name="Klenk H.-P."/>
        </authorList>
    </citation>
    <scope>NUCLEOTIDE SEQUENCE [LARGE SCALE GENOMIC DNA]</scope>
    <source>
        <strain evidence="2 3">DSM 104006</strain>
    </source>
</reference>
<dbReference type="Proteomes" id="UP000549616">
    <property type="component" value="Unassembled WGS sequence"/>
</dbReference>
<organism evidence="2 3">
    <name type="scientific">Amycolatopsis endophytica</name>
    <dbReference type="NCBI Taxonomy" id="860233"/>
    <lineage>
        <taxon>Bacteria</taxon>
        <taxon>Bacillati</taxon>
        <taxon>Actinomycetota</taxon>
        <taxon>Actinomycetes</taxon>
        <taxon>Pseudonocardiales</taxon>
        <taxon>Pseudonocardiaceae</taxon>
        <taxon>Amycolatopsis</taxon>
    </lineage>
</organism>
<dbReference type="InterPro" id="IPR050483">
    <property type="entry name" value="CoA-transferase_III_domain"/>
</dbReference>
<evidence type="ECO:0000256" key="1">
    <source>
        <dbReference type="ARBA" id="ARBA00022679"/>
    </source>
</evidence>
<dbReference type="Gene3D" id="3.40.50.10540">
    <property type="entry name" value="Crotonobetainyl-coa:carnitine coa-transferase, domain 1"/>
    <property type="match status" value="1"/>
</dbReference>
<protein>
    <submittedName>
        <fullName evidence="2">Formyl-CoA transferase</fullName>
        <ecNumber evidence="2">2.8.3.16</ecNumber>
    </submittedName>
</protein>
<evidence type="ECO:0000313" key="3">
    <source>
        <dbReference type="Proteomes" id="UP000549616"/>
    </source>
</evidence>
<gene>
    <name evidence="2" type="ORF">HNR02_004948</name>
</gene>
<dbReference type="AlphaFoldDB" id="A0A853BA05"/>
<sequence>MTDAFDGIRILDFTQLEQGPSATQVLADFGAEVIKVERIDKGEIGRFQPPFLAGGYSPHWSATNRNKKSISVDVKSTAGRDLIHTLAKDADIVASNFRPGVMDRLGLGWEQLSKINPRIIVAYASGYGLSGPYTHRRGQDLAAQAISGLMALTGSQDTGPVPTGTFMIDYLASMQFAQGMMIALAAREKTGRGQVVDSNLLNAAITSHLQEGTTYLNTGQRFDRPGAGIAHAHNTALYGYYEAADGLWFTLIGEFYVDQQWQRAARACDLPREVAEDPRFQTIEGLREHPRETHGLLADAIAKYPRAEIMARFEAEDVLVAPVHDYDAVFDDPQVRHNGLVLESEVDGVGPVKFVGMPVSLSDTPARLRHVPPTIGEHNDDVLTAAGLSPQRIAELKAAGVVGSERDRERAGGAAAWS</sequence>
<dbReference type="RefSeq" id="WP_179775493.1">
    <property type="nucleotide sequence ID" value="NZ_JACCFK010000001.1"/>
</dbReference>
<comment type="caution">
    <text evidence="2">The sequence shown here is derived from an EMBL/GenBank/DDBJ whole genome shotgun (WGS) entry which is preliminary data.</text>
</comment>
<evidence type="ECO:0000313" key="2">
    <source>
        <dbReference type="EMBL" id="NYI91625.1"/>
    </source>
</evidence>
<keyword evidence="1 2" id="KW-0808">Transferase</keyword>
<name>A0A853BA05_9PSEU</name>
<dbReference type="InterPro" id="IPR023606">
    <property type="entry name" value="CoA-Trfase_III_dom_1_sf"/>
</dbReference>
<dbReference type="PANTHER" id="PTHR48207:SF3">
    <property type="entry name" value="SUCCINATE--HYDROXYMETHYLGLUTARATE COA-TRANSFERASE"/>
    <property type="match status" value="1"/>
</dbReference>
<dbReference type="InterPro" id="IPR003673">
    <property type="entry name" value="CoA-Trfase_fam_III"/>
</dbReference>
<dbReference type="EC" id="2.8.3.16" evidence="2"/>
<dbReference type="PANTHER" id="PTHR48207">
    <property type="entry name" value="SUCCINATE--HYDROXYMETHYLGLUTARATE COA-TRANSFERASE"/>
    <property type="match status" value="1"/>
</dbReference>
<accession>A0A853BA05</accession>
<dbReference type="GO" id="GO:0033608">
    <property type="term" value="F:formyl-CoA transferase activity"/>
    <property type="evidence" value="ECO:0007669"/>
    <property type="project" value="UniProtKB-EC"/>
</dbReference>
<dbReference type="InterPro" id="IPR044855">
    <property type="entry name" value="CoA-Trfase_III_dom3_sf"/>
</dbReference>